<organism evidence="15 16">
    <name type="scientific">Armillaria ostoyae</name>
    <name type="common">Armillaria root rot fungus</name>
    <dbReference type="NCBI Taxonomy" id="47428"/>
    <lineage>
        <taxon>Eukaryota</taxon>
        <taxon>Fungi</taxon>
        <taxon>Dikarya</taxon>
        <taxon>Basidiomycota</taxon>
        <taxon>Agaricomycotina</taxon>
        <taxon>Agaricomycetes</taxon>
        <taxon>Agaricomycetidae</taxon>
        <taxon>Agaricales</taxon>
        <taxon>Marasmiineae</taxon>
        <taxon>Physalacriaceae</taxon>
        <taxon>Armillaria</taxon>
    </lineage>
</organism>
<gene>
    <name evidence="15" type="ORF">ARMOST_00678</name>
</gene>
<dbReference type="OrthoDB" id="46988at2759"/>
<dbReference type="PANTHER" id="PTHR11035">
    <property type="entry name" value="VERY-LONG-CHAIN (3R)-3-HYDROXYACYL-COA DEHYDRATASE"/>
    <property type="match status" value="1"/>
</dbReference>
<evidence type="ECO:0000256" key="5">
    <source>
        <dbReference type="ARBA" id="ARBA00022516"/>
    </source>
</evidence>
<dbReference type="STRING" id="47428.A0A284QLU4"/>
<comment type="function">
    <text evidence="14">Catalyzes the third of the four reactions of the long-chain fatty acids elongation cycle. This endoplasmic reticulum-bound enzymatic process, allows the addition of two carbons to the chain of long- and very long-chain fatty acids/VLCFAs per cycle. This enzyme catalyzes the dehydration of the 3-hydroxyacyl-CoA intermediate into trans-2,3-enoyl-CoA, within each cycle of fatty acid elongation. Thereby, it participates to the production of VLCFAs of different chain lengths that are involved in multiple biological processes as precursors of membrane lipids and lipid mediators.</text>
</comment>
<feature type="transmembrane region" description="Helical" evidence="14">
    <location>
        <begin position="97"/>
        <end position="123"/>
    </location>
</feature>
<dbReference type="OMA" id="VMYTYMM"/>
<sequence length="273" mass="31027">MTTTRKAAKQSTLVKYYLVTYNVLSTLGWSWILILTLVHVFNLDGKSAAVQPNTTSAFSRILTSLPFVHADKIYPSYVESRLPHLLQPVYRRATTTYWRVGTVTAFVQSCAILEVVHVLLGWVRSPLSTTAMQVASRLYAIWGVTEPFPPVCSNPLYTTMVFAWSATEVVRYSFYAFTLLGHEPKQLLYLRYTLFYVLYPLGASSEAFLNYATLPTSSPVPSWLSWAQGMWKPTDYIRGLLFLIWWPGLYVMYTHMIVQRRKVLGPGKGAKAN</sequence>
<evidence type="ECO:0000256" key="10">
    <source>
        <dbReference type="ARBA" id="ARBA00023136"/>
    </source>
</evidence>
<evidence type="ECO:0000256" key="9">
    <source>
        <dbReference type="ARBA" id="ARBA00023098"/>
    </source>
</evidence>
<evidence type="ECO:0000256" key="4">
    <source>
        <dbReference type="ARBA" id="ARBA00013122"/>
    </source>
</evidence>
<feature type="transmembrane region" description="Helical" evidence="14">
    <location>
        <begin position="194"/>
        <end position="216"/>
    </location>
</feature>
<comment type="catalytic activity">
    <reaction evidence="13 14">
        <text>a very-long-chain (3R)-3-hydroxyacyl-CoA = a very-long-chain (2E)-enoyl-CoA + H2O</text>
        <dbReference type="Rhea" id="RHEA:45812"/>
        <dbReference type="ChEBI" id="CHEBI:15377"/>
        <dbReference type="ChEBI" id="CHEBI:83728"/>
        <dbReference type="ChEBI" id="CHEBI:85440"/>
        <dbReference type="EC" id="4.2.1.134"/>
    </reaction>
</comment>
<dbReference type="Proteomes" id="UP000219338">
    <property type="component" value="Unassembled WGS sequence"/>
</dbReference>
<keyword evidence="6 14" id="KW-0812">Transmembrane</keyword>
<keyword evidence="11 14" id="KW-0275">Fatty acid biosynthesis</keyword>
<keyword evidence="7 14" id="KW-0276">Fatty acid metabolism</keyword>
<keyword evidence="10 14" id="KW-0472">Membrane</keyword>
<name>A0A284QLU4_ARMOS</name>
<dbReference type="UniPathway" id="UPA00094"/>
<evidence type="ECO:0000256" key="8">
    <source>
        <dbReference type="ARBA" id="ARBA00022989"/>
    </source>
</evidence>
<keyword evidence="12 14" id="KW-0456">Lyase</keyword>
<keyword evidence="8 14" id="KW-1133">Transmembrane helix</keyword>
<dbReference type="EC" id="4.2.1.134" evidence="4 14"/>
<dbReference type="EMBL" id="FUEG01000001">
    <property type="protein sequence ID" value="SJK97426.1"/>
    <property type="molecule type" value="Genomic_DNA"/>
</dbReference>
<evidence type="ECO:0000256" key="12">
    <source>
        <dbReference type="ARBA" id="ARBA00023239"/>
    </source>
</evidence>
<dbReference type="GO" id="GO:0102158">
    <property type="term" value="F:very-long-chain (3R)-3-hydroxyacyl-CoA dehydratase activity"/>
    <property type="evidence" value="ECO:0007669"/>
    <property type="project" value="UniProtKB-EC"/>
</dbReference>
<keyword evidence="16" id="KW-1185">Reference proteome</keyword>
<dbReference type="GO" id="GO:0030497">
    <property type="term" value="P:fatty acid elongation"/>
    <property type="evidence" value="ECO:0007669"/>
    <property type="project" value="TreeGrafter"/>
</dbReference>
<evidence type="ECO:0000256" key="14">
    <source>
        <dbReference type="RuleBase" id="RU363109"/>
    </source>
</evidence>
<evidence type="ECO:0000256" key="1">
    <source>
        <dbReference type="ARBA" id="ARBA00004141"/>
    </source>
</evidence>
<feature type="transmembrane region" description="Helical" evidence="14">
    <location>
        <begin position="236"/>
        <end position="253"/>
    </location>
</feature>
<keyword evidence="14" id="KW-0256">Endoplasmic reticulum</keyword>
<protein>
    <recommendedName>
        <fullName evidence="4 14">Very-long-chain (3R)-3-hydroxyacyl-CoA dehydratase</fullName>
        <ecNumber evidence="4 14">4.2.1.134</ecNumber>
    </recommendedName>
</protein>
<dbReference type="GO" id="GO:0042761">
    <property type="term" value="P:very long-chain fatty acid biosynthetic process"/>
    <property type="evidence" value="ECO:0007669"/>
    <property type="project" value="TreeGrafter"/>
</dbReference>
<evidence type="ECO:0000313" key="16">
    <source>
        <dbReference type="Proteomes" id="UP000219338"/>
    </source>
</evidence>
<evidence type="ECO:0000313" key="15">
    <source>
        <dbReference type="EMBL" id="SJK97426.1"/>
    </source>
</evidence>
<reference evidence="16" key="1">
    <citation type="journal article" date="2017" name="Nat. Ecol. Evol.">
        <title>Genome expansion and lineage-specific genetic innovations in the forest pathogenic fungi Armillaria.</title>
        <authorList>
            <person name="Sipos G."/>
            <person name="Prasanna A.N."/>
            <person name="Walter M.C."/>
            <person name="O'Connor E."/>
            <person name="Balint B."/>
            <person name="Krizsan K."/>
            <person name="Kiss B."/>
            <person name="Hess J."/>
            <person name="Varga T."/>
            <person name="Slot J."/>
            <person name="Riley R."/>
            <person name="Boka B."/>
            <person name="Rigling D."/>
            <person name="Barry K."/>
            <person name="Lee J."/>
            <person name="Mihaltcheva S."/>
            <person name="LaButti K."/>
            <person name="Lipzen A."/>
            <person name="Waldron R."/>
            <person name="Moloney N.M."/>
            <person name="Sperisen C."/>
            <person name="Kredics L."/>
            <person name="Vagvoelgyi C."/>
            <person name="Patrignani A."/>
            <person name="Fitzpatrick D."/>
            <person name="Nagy I."/>
            <person name="Doyle S."/>
            <person name="Anderson J.B."/>
            <person name="Grigoriev I.V."/>
            <person name="Gueldener U."/>
            <person name="Muensterkoetter M."/>
            <person name="Nagy L.G."/>
        </authorList>
    </citation>
    <scope>NUCLEOTIDE SEQUENCE [LARGE SCALE GENOMIC DNA]</scope>
    <source>
        <strain evidence="16">C18/9</strain>
    </source>
</reference>
<comment type="subcellular location">
    <subcellularLocation>
        <location evidence="14">Endoplasmic reticulum membrane</location>
        <topology evidence="14">Multi-pass membrane protein</topology>
    </subcellularLocation>
    <subcellularLocation>
        <location evidence="1">Membrane</location>
        <topology evidence="1">Multi-pass membrane protein</topology>
    </subcellularLocation>
</comment>
<evidence type="ECO:0000256" key="13">
    <source>
        <dbReference type="ARBA" id="ARBA00036671"/>
    </source>
</evidence>
<evidence type="ECO:0000256" key="7">
    <source>
        <dbReference type="ARBA" id="ARBA00022832"/>
    </source>
</evidence>
<feature type="transmembrane region" description="Helical" evidence="14">
    <location>
        <begin position="21"/>
        <end position="41"/>
    </location>
</feature>
<evidence type="ECO:0000256" key="6">
    <source>
        <dbReference type="ARBA" id="ARBA00022692"/>
    </source>
</evidence>
<dbReference type="AlphaFoldDB" id="A0A284QLU4"/>
<evidence type="ECO:0000256" key="2">
    <source>
        <dbReference type="ARBA" id="ARBA00005194"/>
    </source>
</evidence>
<proteinExistence type="inferred from homology"/>
<comment type="caution">
    <text evidence="14">Lacks conserved residue(s) required for the propagation of feature annotation.</text>
</comment>
<keyword evidence="5 14" id="KW-0444">Lipid biosynthesis</keyword>
<comment type="pathway">
    <text evidence="2 14">Lipid metabolism; fatty acid biosynthesis.</text>
</comment>
<dbReference type="Pfam" id="PF04387">
    <property type="entry name" value="PTPLA"/>
    <property type="match status" value="1"/>
</dbReference>
<keyword evidence="9 14" id="KW-0443">Lipid metabolism</keyword>
<dbReference type="PANTHER" id="PTHR11035:SF3">
    <property type="entry name" value="VERY-LONG-CHAIN (3R)-3-HYDROXYACYL-COA DEHYDRATASE"/>
    <property type="match status" value="1"/>
</dbReference>
<accession>A0A284QLU4</accession>
<evidence type="ECO:0000256" key="11">
    <source>
        <dbReference type="ARBA" id="ARBA00023160"/>
    </source>
</evidence>
<dbReference type="GO" id="GO:0030148">
    <property type="term" value="P:sphingolipid biosynthetic process"/>
    <property type="evidence" value="ECO:0007669"/>
    <property type="project" value="TreeGrafter"/>
</dbReference>
<evidence type="ECO:0000256" key="3">
    <source>
        <dbReference type="ARBA" id="ARBA00007811"/>
    </source>
</evidence>
<dbReference type="GO" id="GO:0005789">
    <property type="term" value="C:endoplasmic reticulum membrane"/>
    <property type="evidence" value="ECO:0007669"/>
    <property type="project" value="UniProtKB-SubCell"/>
</dbReference>
<comment type="similarity">
    <text evidence="3 14">Belongs to the very long-chain fatty acids dehydratase HACD family.</text>
</comment>
<dbReference type="InterPro" id="IPR007482">
    <property type="entry name" value="Tyr_Pase-like_PTPLA"/>
</dbReference>